<accession>A0A1Y1YE16</accession>
<protein>
    <recommendedName>
        <fullName evidence="5">Chitin-binding type-2 domain-containing protein</fullName>
    </recommendedName>
</protein>
<evidence type="ECO:0000313" key="4">
    <source>
        <dbReference type="Proteomes" id="UP000193498"/>
    </source>
</evidence>
<sequence>MRFQIASNLLGLLALYSVQIVAQDTASLETQVSAPVASVTEVISSVVAPTFSTEAPSPSNPGSDVNSITLEPTPSDEPNATSTPEPIQSDEPNATSTPEPTQSDEPNATSTPEPTQSDEPNATSTLEPTPSEEASDANPAEPTHTEEPSDSNPPEPTQSEGTDSPADPAASNSPPPVDDSPTTADPEHPQPTGAPAGDGECQEGQYKCADESSPAFHWCVSGKWSQNTCAEGTVCKAVEGDGIVCDWPDSE</sequence>
<evidence type="ECO:0000256" key="2">
    <source>
        <dbReference type="SAM" id="SignalP"/>
    </source>
</evidence>
<feature type="chain" id="PRO_5012372620" description="Chitin-binding type-2 domain-containing protein" evidence="2">
    <location>
        <begin position="23"/>
        <end position="251"/>
    </location>
</feature>
<evidence type="ECO:0008006" key="5">
    <source>
        <dbReference type="Google" id="ProtNLM"/>
    </source>
</evidence>
<gene>
    <name evidence="3" type="ORF">K493DRAFT_407443</name>
</gene>
<proteinExistence type="predicted"/>
<comment type="caution">
    <text evidence="3">The sequence shown here is derived from an EMBL/GenBank/DDBJ whole genome shotgun (WGS) entry which is preliminary data.</text>
</comment>
<evidence type="ECO:0000313" key="3">
    <source>
        <dbReference type="EMBL" id="ORX95844.1"/>
    </source>
</evidence>
<dbReference type="OrthoDB" id="5540160at2759"/>
<dbReference type="EMBL" id="MCFE01000166">
    <property type="protein sequence ID" value="ORX95844.1"/>
    <property type="molecule type" value="Genomic_DNA"/>
</dbReference>
<dbReference type="AlphaFoldDB" id="A0A1Y1YE16"/>
<dbReference type="Proteomes" id="UP000193498">
    <property type="component" value="Unassembled WGS sequence"/>
</dbReference>
<keyword evidence="4" id="KW-1185">Reference proteome</keyword>
<feature type="region of interest" description="Disordered" evidence="1">
    <location>
        <begin position="51"/>
        <end position="208"/>
    </location>
</feature>
<organism evidence="3 4">
    <name type="scientific">Basidiobolus meristosporus CBS 931.73</name>
    <dbReference type="NCBI Taxonomy" id="1314790"/>
    <lineage>
        <taxon>Eukaryota</taxon>
        <taxon>Fungi</taxon>
        <taxon>Fungi incertae sedis</taxon>
        <taxon>Zoopagomycota</taxon>
        <taxon>Entomophthoromycotina</taxon>
        <taxon>Basidiobolomycetes</taxon>
        <taxon>Basidiobolales</taxon>
        <taxon>Basidiobolaceae</taxon>
        <taxon>Basidiobolus</taxon>
    </lineage>
</organism>
<feature type="compositionally biased region" description="Low complexity" evidence="1">
    <location>
        <begin position="162"/>
        <end position="172"/>
    </location>
</feature>
<reference evidence="3 4" key="1">
    <citation type="submission" date="2016-07" db="EMBL/GenBank/DDBJ databases">
        <title>Pervasive Adenine N6-methylation of Active Genes in Fungi.</title>
        <authorList>
            <consortium name="DOE Joint Genome Institute"/>
            <person name="Mondo S.J."/>
            <person name="Dannebaum R.O."/>
            <person name="Kuo R.C."/>
            <person name="Labutti K."/>
            <person name="Haridas S."/>
            <person name="Kuo A."/>
            <person name="Salamov A."/>
            <person name="Ahrendt S.R."/>
            <person name="Lipzen A."/>
            <person name="Sullivan W."/>
            <person name="Andreopoulos W.B."/>
            <person name="Clum A."/>
            <person name="Lindquist E."/>
            <person name="Daum C."/>
            <person name="Ramamoorthy G.K."/>
            <person name="Gryganskyi A."/>
            <person name="Culley D."/>
            <person name="Magnuson J.K."/>
            <person name="James T.Y."/>
            <person name="O'Malley M.A."/>
            <person name="Stajich J.E."/>
            <person name="Spatafora J.W."/>
            <person name="Visel A."/>
            <person name="Grigoriev I.V."/>
        </authorList>
    </citation>
    <scope>NUCLEOTIDE SEQUENCE [LARGE SCALE GENOMIC DNA]</scope>
    <source>
        <strain evidence="3 4">CBS 931.73</strain>
    </source>
</reference>
<dbReference type="InParanoid" id="A0A1Y1YE16"/>
<feature type="signal peptide" evidence="2">
    <location>
        <begin position="1"/>
        <end position="22"/>
    </location>
</feature>
<evidence type="ECO:0000256" key="1">
    <source>
        <dbReference type="SAM" id="MobiDB-lite"/>
    </source>
</evidence>
<name>A0A1Y1YE16_9FUNG</name>
<feature type="compositionally biased region" description="Polar residues" evidence="1">
    <location>
        <begin position="51"/>
        <end position="128"/>
    </location>
</feature>
<keyword evidence="2" id="KW-0732">Signal</keyword>